<dbReference type="SMART" id="SM00863">
    <property type="entry name" value="tRNA_SAD"/>
    <property type="match status" value="1"/>
</dbReference>
<dbReference type="Proteomes" id="UP000008312">
    <property type="component" value="Unassembled WGS sequence"/>
</dbReference>
<dbReference type="InterPro" id="IPR003156">
    <property type="entry name" value="DHHA1_dom"/>
</dbReference>
<gene>
    <name evidence="15" type="ORF">GSBLH_T00002066001</name>
</gene>
<keyword evidence="8 12" id="KW-0694">RNA-binding</keyword>
<feature type="binding site" evidence="12">
    <location>
        <position position="705"/>
    </location>
    <ligand>
        <name>Zn(2+)</name>
        <dbReference type="ChEBI" id="CHEBI:29105"/>
    </ligand>
</feature>
<dbReference type="PANTHER" id="PTHR11777">
    <property type="entry name" value="ALANYL-TRNA SYNTHETASE"/>
    <property type="match status" value="1"/>
</dbReference>
<feature type="binding site" evidence="12">
    <location>
        <position position="604"/>
    </location>
    <ligand>
        <name>Zn(2+)</name>
        <dbReference type="ChEBI" id="CHEBI:29105"/>
    </ligand>
</feature>
<evidence type="ECO:0000256" key="13">
    <source>
        <dbReference type="SAM" id="Coils"/>
    </source>
</evidence>
<keyword evidence="2 12" id="KW-0820">tRNA-binding</keyword>
<accession>D8M1P4</accession>
<dbReference type="GO" id="GO:0005739">
    <property type="term" value="C:mitochondrion"/>
    <property type="evidence" value="ECO:0007669"/>
    <property type="project" value="UniProtKB-SubCell"/>
</dbReference>
<feature type="binding site" evidence="12">
    <location>
        <position position="701"/>
    </location>
    <ligand>
        <name>Zn(2+)</name>
        <dbReference type="ChEBI" id="CHEBI:29105"/>
    </ligand>
</feature>
<evidence type="ECO:0000256" key="4">
    <source>
        <dbReference type="ARBA" id="ARBA00022723"/>
    </source>
</evidence>
<dbReference type="GO" id="GO:0008270">
    <property type="term" value="F:zinc ion binding"/>
    <property type="evidence" value="ECO:0007669"/>
    <property type="project" value="UniProtKB-UniRule"/>
</dbReference>
<dbReference type="GO" id="GO:0000049">
    <property type="term" value="F:tRNA binding"/>
    <property type="evidence" value="ECO:0007669"/>
    <property type="project" value="UniProtKB-KW"/>
</dbReference>
<dbReference type="PROSITE" id="PS50860">
    <property type="entry name" value="AA_TRNA_LIGASE_II_ALA"/>
    <property type="match status" value="1"/>
</dbReference>
<dbReference type="InterPro" id="IPR045864">
    <property type="entry name" value="aa-tRNA-synth_II/BPL/LPL"/>
</dbReference>
<keyword evidence="5 12" id="KW-0547">Nucleotide-binding</keyword>
<dbReference type="FunFam" id="3.10.310.40:FF:000001">
    <property type="entry name" value="Alanine--tRNA ligase"/>
    <property type="match status" value="1"/>
</dbReference>
<evidence type="ECO:0000256" key="7">
    <source>
        <dbReference type="ARBA" id="ARBA00022840"/>
    </source>
</evidence>
<evidence type="ECO:0000256" key="11">
    <source>
        <dbReference type="ARBA" id="ARBA00048300"/>
    </source>
</evidence>
<dbReference type="InterPro" id="IPR018163">
    <property type="entry name" value="Thr/Ala-tRNA-synth_IIc_edit"/>
</dbReference>
<dbReference type="InterPro" id="IPR018165">
    <property type="entry name" value="Ala-tRNA-synth_IIc_core"/>
</dbReference>
<dbReference type="SUPFAM" id="SSF101353">
    <property type="entry name" value="Putative anticodon-binding domain of alanyl-tRNA synthetase (AlaRS)"/>
    <property type="match status" value="1"/>
</dbReference>
<comment type="subcellular location">
    <subcellularLocation>
        <location evidence="12">Mitochondrion</location>
    </subcellularLocation>
    <subcellularLocation>
        <location evidence="12">Cytoplasm</location>
    </subcellularLocation>
</comment>
<evidence type="ECO:0000256" key="6">
    <source>
        <dbReference type="ARBA" id="ARBA00022833"/>
    </source>
</evidence>
<evidence type="ECO:0000256" key="12">
    <source>
        <dbReference type="HAMAP-Rule" id="MF_03133"/>
    </source>
</evidence>
<keyword evidence="13" id="KW-0175">Coiled coil</keyword>
<dbReference type="RefSeq" id="XP_012896031.1">
    <property type="nucleotide sequence ID" value="XM_013040577.1"/>
</dbReference>
<name>D8M1P4_BLAHO</name>
<dbReference type="InterPro" id="IPR018162">
    <property type="entry name" value="Ala-tRNA-ligase_IIc_anticod-bd"/>
</dbReference>
<dbReference type="Gene3D" id="2.40.30.130">
    <property type="match status" value="1"/>
</dbReference>
<dbReference type="Gene3D" id="3.30.930.10">
    <property type="entry name" value="Bira Bifunctional Protein, Domain 2"/>
    <property type="match status" value="1"/>
</dbReference>
<evidence type="ECO:0000256" key="8">
    <source>
        <dbReference type="ARBA" id="ARBA00022884"/>
    </source>
</evidence>
<comment type="function">
    <text evidence="12">Catalyzes the attachment of alanine to tRNA(Ala) in a two-step reaction: alanine is first activated by ATP to form Ala-AMP and then transferred to the acceptor end of tRNA(Ala). Also edits incorrectly charged tRNA(Ala) via its editing domain.</text>
</comment>
<dbReference type="OrthoDB" id="2423964at2759"/>
<keyword evidence="3 12" id="KW-0436">Ligase</keyword>
<dbReference type="Pfam" id="PF07973">
    <property type="entry name" value="tRNA_SAD"/>
    <property type="match status" value="1"/>
</dbReference>
<evidence type="ECO:0000256" key="9">
    <source>
        <dbReference type="ARBA" id="ARBA00022917"/>
    </source>
</evidence>
<evidence type="ECO:0000256" key="1">
    <source>
        <dbReference type="ARBA" id="ARBA00008429"/>
    </source>
</evidence>
<dbReference type="GO" id="GO:0005524">
    <property type="term" value="F:ATP binding"/>
    <property type="evidence" value="ECO:0007669"/>
    <property type="project" value="UniProtKB-UniRule"/>
</dbReference>
<feature type="coiled-coil region" evidence="13">
    <location>
        <begin position="784"/>
        <end position="830"/>
    </location>
</feature>
<dbReference type="GO" id="GO:0004813">
    <property type="term" value="F:alanine-tRNA ligase activity"/>
    <property type="evidence" value="ECO:0007669"/>
    <property type="project" value="UniProtKB-UniRule"/>
</dbReference>
<proteinExistence type="inferred from homology"/>
<dbReference type="AlphaFoldDB" id="D8M1P4"/>
<dbReference type="GO" id="GO:0002161">
    <property type="term" value="F:aminoacyl-tRNA deacylase activity"/>
    <property type="evidence" value="ECO:0007669"/>
    <property type="project" value="TreeGrafter"/>
</dbReference>
<dbReference type="FunFam" id="3.30.980.10:FF:000004">
    <property type="entry name" value="Alanine--tRNA ligase, cytoplasmic"/>
    <property type="match status" value="2"/>
</dbReference>
<dbReference type="SUPFAM" id="SSF55681">
    <property type="entry name" value="Class II aaRS and biotin synthetases"/>
    <property type="match status" value="1"/>
</dbReference>
<dbReference type="InterPro" id="IPR002318">
    <property type="entry name" value="Ala-tRNA-lgiase_IIc"/>
</dbReference>
<evidence type="ECO:0000259" key="14">
    <source>
        <dbReference type="PROSITE" id="PS50860"/>
    </source>
</evidence>
<dbReference type="InterPro" id="IPR023033">
    <property type="entry name" value="Ala_tRNA_ligase_euk/bac"/>
</dbReference>
<feature type="domain" description="Alanyl-transfer RNA synthetases family profile" evidence="14">
    <location>
        <begin position="9"/>
        <end position="744"/>
    </location>
</feature>
<dbReference type="Gene3D" id="3.30.980.10">
    <property type="entry name" value="Threonyl-trna Synthetase, Chain A, domain 2"/>
    <property type="match status" value="1"/>
</dbReference>
<keyword evidence="9 12" id="KW-0648">Protein biosynthesis</keyword>
<dbReference type="InterPro" id="IPR050058">
    <property type="entry name" value="Ala-tRNA_ligase"/>
</dbReference>
<dbReference type="Pfam" id="PF01411">
    <property type="entry name" value="tRNA-synt_2c"/>
    <property type="match status" value="1"/>
</dbReference>
<keyword evidence="6 12" id="KW-0862">Zinc</keyword>
<dbReference type="EMBL" id="FN668646">
    <property type="protein sequence ID" value="CBK21983.2"/>
    <property type="molecule type" value="Genomic_DNA"/>
</dbReference>
<dbReference type="InParanoid" id="D8M1P4"/>
<comment type="domain">
    <text evidence="12">Consists of three domains; the N-terminal catalytic domain, the editing domain and the C-terminal C-Ala domain. The editing domain removes incorrectly charged amino acids, while the C-Ala domain, along with tRNA(Ala), serves as a bridge to cooperatively bring together the editing and aminoacylation centers thus stimulating deacylation of misacylated tRNAs.</text>
</comment>
<comment type="similarity">
    <text evidence="1">Belongs to the class-II aminoacyl-tRNA synthetase family. Alax-L subfamily.</text>
</comment>
<evidence type="ECO:0000313" key="15">
    <source>
        <dbReference type="EMBL" id="CBK21983.2"/>
    </source>
</evidence>
<organism evidence="15">
    <name type="scientific">Blastocystis hominis</name>
    <dbReference type="NCBI Taxonomy" id="12968"/>
    <lineage>
        <taxon>Eukaryota</taxon>
        <taxon>Sar</taxon>
        <taxon>Stramenopiles</taxon>
        <taxon>Bigyra</taxon>
        <taxon>Opalozoa</taxon>
        <taxon>Opalinata</taxon>
        <taxon>Blastocystidae</taxon>
        <taxon>Blastocystis</taxon>
    </lineage>
</organism>
<dbReference type="InterPro" id="IPR009000">
    <property type="entry name" value="Transl_B-barrel_sf"/>
</dbReference>
<evidence type="ECO:0000313" key="16">
    <source>
        <dbReference type="Proteomes" id="UP000008312"/>
    </source>
</evidence>
<keyword evidence="4 12" id="KW-0479">Metal-binding</keyword>
<dbReference type="Gene3D" id="3.10.310.40">
    <property type="match status" value="1"/>
</dbReference>
<dbReference type="InterPro" id="IPR018164">
    <property type="entry name" value="Ala-tRNA-synth_IIc_N"/>
</dbReference>
<evidence type="ECO:0000256" key="3">
    <source>
        <dbReference type="ARBA" id="ARBA00022598"/>
    </source>
</evidence>
<dbReference type="InterPro" id="IPR059090">
    <property type="entry name" value="ALA1_helical"/>
</dbReference>
<dbReference type="HAMAP" id="MF_00036_B">
    <property type="entry name" value="Ala_tRNA_synth_B"/>
    <property type="match status" value="1"/>
</dbReference>
<dbReference type="PRINTS" id="PR00980">
    <property type="entry name" value="TRNASYNTHALA"/>
</dbReference>
<protein>
    <recommendedName>
        <fullName evidence="12">Alanine--tRNA ligase</fullName>
        <ecNumber evidence="12">6.1.1.7</ecNumber>
    </recommendedName>
    <alternativeName>
        <fullName evidence="12">Alanyl-tRNA synthetase</fullName>
        <shortName evidence="12">AlaRS</shortName>
    </alternativeName>
</protein>
<dbReference type="EC" id="6.1.1.7" evidence="12"/>
<dbReference type="FunFam" id="3.30.930.10:FF:000011">
    <property type="entry name" value="Alanine--tRNA ligase, cytoplasmic"/>
    <property type="match status" value="1"/>
</dbReference>
<dbReference type="GO" id="GO:0070143">
    <property type="term" value="P:mitochondrial alanyl-tRNA aminoacylation"/>
    <property type="evidence" value="ECO:0007669"/>
    <property type="project" value="UniProtKB-UniRule"/>
</dbReference>
<dbReference type="FunCoup" id="D8M1P4">
    <property type="interactions" value="375"/>
</dbReference>
<comment type="subunit">
    <text evidence="12">Monomer.</text>
</comment>
<keyword evidence="10 12" id="KW-0030">Aminoacyl-tRNA synthetase</keyword>
<evidence type="ECO:0000256" key="2">
    <source>
        <dbReference type="ARBA" id="ARBA00022555"/>
    </source>
</evidence>
<dbReference type="PANTHER" id="PTHR11777:SF9">
    <property type="entry name" value="ALANINE--TRNA LIGASE, CYTOPLASMIC"/>
    <property type="match status" value="1"/>
</dbReference>
<keyword evidence="7 12" id="KW-0067">ATP-binding</keyword>
<dbReference type="SUPFAM" id="SSF50447">
    <property type="entry name" value="Translation proteins"/>
    <property type="match status" value="1"/>
</dbReference>
<feature type="binding site" evidence="12">
    <location>
        <position position="600"/>
    </location>
    <ligand>
        <name>Zn(2+)</name>
        <dbReference type="ChEBI" id="CHEBI:29105"/>
    </ligand>
</feature>
<keyword evidence="16" id="KW-1185">Reference proteome</keyword>
<dbReference type="SUPFAM" id="SSF55186">
    <property type="entry name" value="ThrRS/AlaRS common domain"/>
    <property type="match status" value="1"/>
</dbReference>
<dbReference type="InterPro" id="IPR012947">
    <property type="entry name" value="tRNA_SAD"/>
</dbReference>
<dbReference type="Pfam" id="PF26023">
    <property type="entry name" value="ALA1"/>
    <property type="match status" value="1"/>
</dbReference>
<evidence type="ECO:0000256" key="10">
    <source>
        <dbReference type="ARBA" id="ARBA00023146"/>
    </source>
</evidence>
<dbReference type="CDD" id="cd00673">
    <property type="entry name" value="AlaRS_core"/>
    <property type="match status" value="1"/>
</dbReference>
<sequence length="935" mass="103565">MSTEPTLEWPSAKVRQTFIEFFEERGHTFVKSSPVVPLDDPTLLFANAGMNQYKPIFLGQVDPSSPLAKLKRACNSQKCIRAGGKHNDLDDVGKDVYHHTFFEMLGNWSFGDYFKEGAINFAWELLTKVYKLDPSRLYATYFEGSEEDGVPCDEEAYAIWRTHLPDDHILKGNKHDNFWEMGEVGPCGPCSEIHYDRIGGRNAADLVNKDDPNVLEIWNLVFMQFSRDSTGALHPLPAKHVDTGMGFERITSILQNKMSNYDTDVFLPLFKAIHAVSGVSEYTGLVAGQNGAQKDMAYRVVADHIRTLTMAITDGAAPSNTGRGYVLRRILRRGVRYGQQILKCKPGFFSQLVPTVVENMKSAFPELEEKMCFVQEVILDEELSFNRTLEKGLKRFAQEAEACQASGAKVITGDVAFFLYGTLGFPIDLTELMAEEAGLKVDMEGFNQAIERARMEAKTNKKNGAEQTTLVMEAEQVSHLQKSGVPVTDDLPKYTWFETLESEVVAFYGADKSFPEQIAPESGVVGVVLKQTPFYAESEGQIADRGSLSGANGSFSVQQVLSYGGYVLHIGVVEQGTLRLHDAVTCSVDYDYRLLIAPNHTLTHVMNWALRRVLQTEVDQKGSLVDDQKLRFDFNHTKAVSPAQLSEIERLVNEKVHDALKVFTKVCPIDEARKICSLRAVFGEAGYPSNPRWMDYSVEFCGGTHLSNLAQAKFFAIVEEGSISKGIRRIVAITGDRANESIVLANQIDGMLSHARSLHGKELEAAVAELQQTIPTAVISVATKATFKEELKKLEKTMMAERKEQIAKQLESAIAEAEKVVKEVKEKQEGGRVFYTVEGIDSSNASKLMQKIRELDSESSYFIFSVDTAKVAMYALVAKEKASKTFSAKTWISEVAAVCGGKGGGSPMQAQGQSKDPSNVEAAFAKAEEILKANL</sequence>
<dbReference type="OMA" id="NKKDNFW"/>
<comment type="catalytic activity">
    <reaction evidence="11 12">
        <text>tRNA(Ala) + L-alanine + ATP = L-alanyl-tRNA(Ala) + AMP + diphosphate</text>
        <dbReference type="Rhea" id="RHEA:12540"/>
        <dbReference type="Rhea" id="RHEA-COMP:9657"/>
        <dbReference type="Rhea" id="RHEA-COMP:9923"/>
        <dbReference type="ChEBI" id="CHEBI:30616"/>
        <dbReference type="ChEBI" id="CHEBI:33019"/>
        <dbReference type="ChEBI" id="CHEBI:57972"/>
        <dbReference type="ChEBI" id="CHEBI:78442"/>
        <dbReference type="ChEBI" id="CHEBI:78497"/>
        <dbReference type="ChEBI" id="CHEBI:456215"/>
        <dbReference type="EC" id="6.1.1.7"/>
    </reaction>
</comment>
<reference evidence="15" key="1">
    <citation type="submission" date="2010-02" db="EMBL/GenBank/DDBJ databases">
        <title>Sequencing and annotation of the Blastocystis hominis genome.</title>
        <authorList>
            <person name="Wincker P."/>
        </authorList>
    </citation>
    <scope>NUCLEOTIDE SEQUENCE</scope>
    <source>
        <strain evidence="15">Singapore isolate B</strain>
    </source>
</reference>
<evidence type="ECO:0000256" key="5">
    <source>
        <dbReference type="ARBA" id="ARBA00022741"/>
    </source>
</evidence>
<keyword evidence="12" id="KW-0963">Cytoplasm</keyword>
<keyword evidence="12" id="KW-0496">Mitochondrion</keyword>
<dbReference type="GeneID" id="24919273"/>
<comment type="cofactor">
    <cofactor evidence="12">
        <name>Zn(2+)</name>
        <dbReference type="ChEBI" id="CHEBI:29105"/>
    </cofactor>
    <text evidence="12">Binds 1 zinc ion per subunit.</text>
</comment>
<dbReference type="NCBIfam" id="TIGR00344">
    <property type="entry name" value="alaS"/>
    <property type="match status" value="1"/>
</dbReference>
<dbReference type="Pfam" id="PF02272">
    <property type="entry name" value="DHHA1"/>
    <property type="match status" value="1"/>
</dbReference>